<dbReference type="GeneID" id="66108547"/>
<dbReference type="AlphaFoldDB" id="A0A9P8ASU9"/>
<comment type="caution">
    <text evidence="1">The sequence shown here is derived from an EMBL/GenBank/DDBJ whole genome shotgun (WGS) entry which is preliminary data.</text>
</comment>
<evidence type="ECO:0000313" key="1">
    <source>
        <dbReference type="EMBL" id="KAG7446540.1"/>
    </source>
</evidence>
<accession>A0A9P8ASU9</accession>
<gene>
    <name evidence="1" type="ORF">BT62DRAFT_931976</name>
</gene>
<dbReference type="Proteomes" id="UP000812287">
    <property type="component" value="Unassembled WGS sequence"/>
</dbReference>
<sequence length="72" mass="7956">MAPSASSEADKLRYSRELAAYTLRQFSAYTAHLSPDKVVAAKIPPEISARLQRIFQTSAKFSEQQKPSSVVV</sequence>
<dbReference type="RefSeq" id="XP_043040040.1">
    <property type="nucleotide sequence ID" value="XM_043186250.1"/>
</dbReference>
<dbReference type="EMBL" id="MU250534">
    <property type="protein sequence ID" value="KAG7446540.1"/>
    <property type="molecule type" value="Genomic_DNA"/>
</dbReference>
<protein>
    <submittedName>
        <fullName evidence="1">Uncharacterized protein</fullName>
    </submittedName>
</protein>
<reference evidence="1" key="1">
    <citation type="submission" date="2020-11" db="EMBL/GenBank/DDBJ databases">
        <title>Adaptations for nitrogen fixation in a non-lichenized fungal sporocarp promotes dispersal by wood-feeding termites.</title>
        <authorList>
            <consortium name="DOE Joint Genome Institute"/>
            <person name="Koch R.A."/>
            <person name="Yoon G."/>
            <person name="Arayal U."/>
            <person name="Lail K."/>
            <person name="Amirebrahimi M."/>
            <person name="Labutti K."/>
            <person name="Lipzen A."/>
            <person name="Riley R."/>
            <person name="Barry K."/>
            <person name="Henrissat B."/>
            <person name="Grigoriev I.V."/>
            <person name="Herr J.R."/>
            <person name="Aime M.C."/>
        </authorList>
    </citation>
    <scope>NUCLEOTIDE SEQUENCE</scope>
    <source>
        <strain evidence="1">MCA 3950</strain>
    </source>
</reference>
<name>A0A9P8ASU9_9AGAR</name>
<evidence type="ECO:0000313" key="2">
    <source>
        <dbReference type="Proteomes" id="UP000812287"/>
    </source>
</evidence>
<proteinExistence type="predicted"/>
<keyword evidence="2" id="KW-1185">Reference proteome</keyword>
<organism evidence="1 2">
    <name type="scientific">Guyanagaster necrorhizus</name>
    <dbReference type="NCBI Taxonomy" id="856835"/>
    <lineage>
        <taxon>Eukaryota</taxon>
        <taxon>Fungi</taxon>
        <taxon>Dikarya</taxon>
        <taxon>Basidiomycota</taxon>
        <taxon>Agaricomycotina</taxon>
        <taxon>Agaricomycetes</taxon>
        <taxon>Agaricomycetidae</taxon>
        <taxon>Agaricales</taxon>
        <taxon>Marasmiineae</taxon>
        <taxon>Physalacriaceae</taxon>
        <taxon>Guyanagaster</taxon>
    </lineage>
</organism>
<dbReference type="OrthoDB" id="3262732at2759"/>